<dbReference type="GO" id="GO:0006508">
    <property type="term" value="P:proteolysis"/>
    <property type="evidence" value="ECO:0007669"/>
    <property type="project" value="UniProtKB-KW"/>
</dbReference>
<dbReference type="GO" id="GO:0046872">
    <property type="term" value="F:metal ion binding"/>
    <property type="evidence" value="ECO:0007669"/>
    <property type="project" value="UniProtKB-KW"/>
</dbReference>
<keyword evidence="10 16" id="KW-0378">Hydrolase</keyword>
<keyword evidence="14" id="KW-0865">Zymogen</keyword>
<keyword evidence="20" id="KW-1185">Reference proteome</keyword>
<accession>R0J6F4</accession>
<dbReference type="InterPro" id="IPR036852">
    <property type="entry name" value="Peptidase_S8/S53_dom_sf"/>
</dbReference>
<dbReference type="AlphaFoldDB" id="R0J6F4"/>
<dbReference type="InterPro" id="IPR023828">
    <property type="entry name" value="Peptidase_S8_Ser-AS"/>
</dbReference>
<dbReference type="GeneID" id="19402147"/>
<evidence type="ECO:0000256" key="4">
    <source>
        <dbReference type="ARBA" id="ARBA00004239"/>
    </source>
</evidence>
<keyword evidence="15" id="KW-0325">Glycoprotein</keyword>
<dbReference type="InterPro" id="IPR030400">
    <property type="entry name" value="Sedolisin_dom"/>
</dbReference>
<feature type="active site" description="Charge relay system" evidence="16">
    <location>
        <position position="283"/>
    </location>
</feature>
<dbReference type="GO" id="GO:0004252">
    <property type="term" value="F:serine-type endopeptidase activity"/>
    <property type="evidence" value="ECO:0007669"/>
    <property type="project" value="UniProtKB-UniRule"/>
</dbReference>
<dbReference type="Gene3D" id="3.40.50.200">
    <property type="entry name" value="Peptidase S8/S53 domain"/>
    <property type="match status" value="1"/>
</dbReference>
<dbReference type="FunFam" id="3.40.50.200:FF:000015">
    <property type="entry name" value="Tripeptidyl peptidase A"/>
    <property type="match status" value="1"/>
</dbReference>
<dbReference type="STRING" id="671987.R0J6F4"/>
<evidence type="ECO:0000256" key="14">
    <source>
        <dbReference type="ARBA" id="ARBA00023145"/>
    </source>
</evidence>
<evidence type="ECO:0000256" key="9">
    <source>
        <dbReference type="ARBA" id="ARBA00022729"/>
    </source>
</evidence>
<comment type="cofactor">
    <cofactor evidence="2">
        <name>Ca(2+)</name>
        <dbReference type="ChEBI" id="CHEBI:29108"/>
    </cofactor>
</comment>
<dbReference type="PANTHER" id="PTHR14218">
    <property type="entry name" value="PROTEASE S8 TRIPEPTIDYL PEPTIDASE I CLN2"/>
    <property type="match status" value="1"/>
</dbReference>
<evidence type="ECO:0000256" key="16">
    <source>
        <dbReference type="PROSITE-ProRule" id="PRU01032"/>
    </source>
</evidence>
<feature type="signal peptide" evidence="17">
    <location>
        <begin position="1"/>
        <end position="19"/>
    </location>
</feature>
<dbReference type="InterPro" id="IPR050819">
    <property type="entry name" value="Tripeptidyl-peptidase_I"/>
</dbReference>
<protein>
    <recommendedName>
        <fullName evidence="5">tripeptidyl-peptidase II</fullName>
        <ecNumber evidence="5">3.4.14.10</ecNumber>
    </recommendedName>
</protein>
<gene>
    <name evidence="19" type="ORF">SETTUDRAFT_18922</name>
</gene>
<dbReference type="Proteomes" id="UP000016935">
    <property type="component" value="Unassembled WGS sequence"/>
</dbReference>
<dbReference type="InterPro" id="IPR015366">
    <property type="entry name" value="S53_propep"/>
</dbReference>
<keyword evidence="12" id="KW-0106">Calcium</keyword>
<evidence type="ECO:0000256" key="17">
    <source>
        <dbReference type="SAM" id="SignalP"/>
    </source>
</evidence>
<evidence type="ECO:0000259" key="18">
    <source>
        <dbReference type="PROSITE" id="PS51695"/>
    </source>
</evidence>
<comment type="catalytic activity">
    <reaction evidence="1">
        <text>Release of an N-terminal tripeptide from a polypeptide.</text>
        <dbReference type="EC" id="3.4.14.10"/>
    </reaction>
</comment>
<evidence type="ECO:0000256" key="3">
    <source>
        <dbReference type="ARBA" id="ARBA00002451"/>
    </source>
</evidence>
<feature type="domain" description="Peptidase S53" evidence="18">
    <location>
        <begin position="208"/>
        <end position="573"/>
    </location>
</feature>
<dbReference type="CDD" id="cd04056">
    <property type="entry name" value="Peptidases_S53"/>
    <property type="match status" value="1"/>
</dbReference>
<dbReference type="SMART" id="SM00944">
    <property type="entry name" value="Pro-kuma_activ"/>
    <property type="match status" value="1"/>
</dbReference>
<dbReference type="InterPro" id="IPR000209">
    <property type="entry name" value="Peptidase_S8/S53_dom"/>
</dbReference>
<dbReference type="SUPFAM" id="SSF54897">
    <property type="entry name" value="Protease propeptides/inhibitors"/>
    <property type="match status" value="1"/>
</dbReference>
<feature type="active site" description="Charge relay system" evidence="16">
    <location>
        <position position="497"/>
    </location>
</feature>
<dbReference type="HOGENOM" id="CLU_013783_3_0_1"/>
<feature type="chain" id="PRO_5004353373" description="tripeptidyl-peptidase II" evidence="17">
    <location>
        <begin position="20"/>
        <end position="573"/>
    </location>
</feature>
<evidence type="ECO:0000313" key="20">
    <source>
        <dbReference type="Proteomes" id="UP000016935"/>
    </source>
</evidence>
<dbReference type="eggNOG" id="ENOG502QR6D">
    <property type="taxonomic scope" value="Eukaryota"/>
</dbReference>
<sequence>MAPIISFIIGLLLAVRAFADPFEKLFSIPEGWTLEGPASDDHSLKLQIALRQGDVEAFEKRALDIATPGHPHYGQHFQSYEEMKRMLMPRDDTVSLVSSWLKTSGIGNFELNSDWMTFTTTVGVANKLLNTHFSWFTSNDVPPRKIIRTLEYSVPDEVASHINLIQPTTRFEAFRTAGRIVQAMDQVSGDALVPSGPSGVTRVNCDQSILPYCLKDLYQVYYTPDPKSGSKVGFASFLGQNARYRDLAQFEDIVLQGATSQNVTKVLFNGAINDQSSTADSTEANLDVQYIVDMAHPLPVTEYITDGLGPFIPNPFEPNQSYNQDEPYLEFLHSILKLPQEDLPQVLSTSYAENEENVPKSYALSVCNLYAQLGSRGVSVIFASGDLGPGAIFESNDGKKTPKFQPIYPATCPWVTSVGSTTYLNQTATSFSSGGFSNYWARPSYQDHAIHQYLKHLGQKNSQYFNASGRGSPDVSAQGINFVVYDKGKWTYQFGTSASAPTVAGIIALLNDARLRAKQAPLGFLNPLLYAHPHTLNDVVLGGSKGCDGTRPFTGVPNGTPVIPYAGWNATVG</sequence>
<dbReference type="OrthoDB" id="409122at2759"/>
<dbReference type="Pfam" id="PF09286">
    <property type="entry name" value="Pro-kuma_activ"/>
    <property type="match status" value="1"/>
</dbReference>
<comment type="subcellular location">
    <subcellularLocation>
        <location evidence="4">Secreted</location>
        <location evidence="4">Extracellular space</location>
    </subcellularLocation>
</comment>
<dbReference type="EC" id="3.4.14.10" evidence="5"/>
<reference evidence="19 20" key="1">
    <citation type="journal article" date="2012" name="PLoS Pathog.">
        <title>Diverse lifestyles and strategies of plant pathogenesis encoded in the genomes of eighteen Dothideomycetes fungi.</title>
        <authorList>
            <person name="Ohm R.A."/>
            <person name="Feau N."/>
            <person name="Henrissat B."/>
            <person name="Schoch C.L."/>
            <person name="Horwitz B.A."/>
            <person name="Barry K.W."/>
            <person name="Condon B.J."/>
            <person name="Copeland A.C."/>
            <person name="Dhillon B."/>
            <person name="Glaser F."/>
            <person name="Hesse C.N."/>
            <person name="Kosti I."/>
            <person name="LaButti K."/>
            <person name="Lindquist E.A."/>
            <person name="Lucas S."/>
            <person name="Salamov A.A."/>
            <person name="Bradshaw R.E."/>
            <person name="Ciuffetti L."/>
            <person name="Hamelin R.C."/>
            <person name="Kema G.H.J."/>
            <person name="Lawrence C."/>
            <person name="Scott J.A."/>
            <person name="Spatafora J.W."/>
            <person name="Turgeon B.G."/>
            <person name="de Wit P.J.G.M."/>
            <person name="Zhong S."/>
            <person name="Goodwin S.B."/>
            <person name="Grigoriev I.V."/>
        </authorList>
    </citation>
    <scope>NUCLEOTIDE SEQUENCE [LARGE SCALE GENOMIC DNA]</scope>
    <source>
        <strain evidence="20">28A</strain>
    </source>
</reference>
<organism evidence="19 20">
    <name type="scientific">Exserohilum turcicum (strain 28A)</name>
    <name type="common">Northern leaf blight fungus</name>
    <name type="synonym">Setosphaeria turcica</name>
    <dbReference type="NCBI Taxonomy" id="671987"/>
    <lineage>
        <taxon>Eukaryota</taxon>
        <taxon>Fungi</taxon>
        <taxon>Dikarya</taxon>
        <taxon>Ascomycota</taxon>
        <taxon>Pezizomycotina</taxon>
        <taxon>Dothideomycetes</taxon>
        <taxon>Pleosporomycetidae</taxon>
        <taxon>Pleosporales</taxon>
        <taxon>Pleosporineae</taxon>
        <taxon>Pleosporaceae</taxon>
        <taxon>Exserohilum</taxon>
    </lineage>
</organism>
<keyword evidence="9 17" id="KW-0732">Signal</keyword>
<keyword evidence="8" id="KW-0479">Metal-binding</keyword>
<evidence type="ECO:0000256" key="5">
    <source>
        <dbReference type="ARBA" id="ARBA00012462"/>
    </source>
</evidence>
<evidence type="ECO:0000256" key="6">
    <source>
        <dbReference type="ARBA" id="ARBA00022525"/>
    </source>
</evidence>
<evidence type="ECO:0000256" key="13">
    <source>
        <dbReference type="ARBA" id="ARBA00023026"/>
    </source>
</evidence>
<dbReference type="GO" id="GO:0008240">
    <property type="term" value="F:tripeptidyl-peptidase activity"/>
    <property type="evidence" value="ECO:0007669"/>
    <property type="project" value="UniProtKB-EC"/>
</dbReference>
<keyword evidence="6" id="KW-0964">Secreted</keyword>
<dbReference type="EMBL" id="KB908481">
    <property type="protein sequence ID" value="EOA92276.1"/>
    <property type="molecule type" value="Genomic_DNA"/>
</dbReference>
<reference evidence="19 20" key="2">
    <citation type="journal article" date="2013" name="PLoS Genet.">
        <title>Comparative genome structure, secondary metabolite, and effector coding capacity across Cochliobolus pathogens.</title>
        <authorList>
            <person name="Condon B.J."/>
            <person name="Leng Y."/>
            <person name="Wu D."/>
            <person name="Bushley K.E."/>
            <person name="Ohm R.A."/>
            <person name="Otillar R."/>
            <person name="Martin J."/>
            <person name="Schackwitz W."/>
            <person name="Grimwood J."/>
            <person name="MohdZainudin N."/>
            <person name="Xue C."/>
            <person name="Wang R."/>
            <person name="Manning V.A."/>
            <person name="Dhillon B."/>
            <person name="Tu Z.J."/>
            <person name="Steffenson B.J."/>
            <person name="Salamov A."/>
            <person name="Sun H."/>
            <person name="Lowry S."/>
            <person name="LaButti K."/>
            <person name="Han J."/>
            <person name="Copeland A."/>
            <person name="Lindquist E."/>
            <person name="Barry K."/>
            <person name="Schmutz J."/>
            <person name="Baker S.E."/>
            <person name="Ciuffetti L.M."/>
            <person name="Grigoriev I.V."/>
            <person name="Zhong S."/>
            <person name="Turgeon B.G."/>
        </authorList>
    </citation>
    <scope>NUCLEOTIDE SEQUENCE [LARGE SCALE GENOMIC DNA]</scope>
    <source>
        <strain evidence="20">28A</strain>
    </source>
</reference>
<dbReference type="GO" id="GO:0005576">
    <property type="term" value="C:extracellular region"/>
    <property type="evidence" value="ECO:0007669"/>
    <property type="project" value="UniProtKB-SubCell"/>
</dbReference>
<keyword evidence="11 16" id="KW-0720">Serine protease</keyword>
<evidence type="ECO:0000256" key="10">
    <source>
        <dbReference type="ARBA" id="ARBA00022801"/>
    </source>
</evidence>
<comment type="function">
    <text evidence="3">Secreted tripeptidyl-peptidase which degrades proteins at acidic pHs and is involved in virulence.</text>
</comment>
<comment type="caution">
    <text evidence="16">Lacks conserved residue(s) required for the propagation of feature annotation.</text>
</comment>
<evidence type="ECO:0000256" key="8">
    <source>
        <dbReference type="ARBA" id="ARBA00022723"/>
    </source>
</evidence>
<dbReference type="PROSITE" id="PS51695">
    <property type="entry name" value="SEDOLISIN"/>
    <property type="match status" value="1"/>
</dbReference>
<dbReference type="PANTHER" id="PTHR14218:SF15">
    <property type="entry name" value="TRIPEPTIDYL-PEPTIDASE 1"/>
    <property type="match status" value="1"/>
</dbReference>
<name>R0J6F4_EXST2</name>
<dbReference type="RefSeq" id="XP_008020145.1">
    <property type="nucleotide sequence ID" value="XM_008021954.1"/>
</dbReference>
<evidence type="ECO:0000256" key="12">
    <source>
        <dbReference type="ARBA" id="ARBA00022837"/>
    </source>
</evidence>
<dbReference type="PROSITE" id="PS00138">
    <property type="entry name" value="SUBTILASE_SER"/>
    <property type="match status" value="1"/>
</dbReference>
<feature type="active site" description="Charge relay system" evidence="16">
    <location>
        <position position="287"/>
    </location>
</feature>
<dbReference type="SUPFAM" id="SSF52743">
    <property type="entry name" value="Subtilisin-like"/>
    <property type="match status" value="1"/>
</dbReference>
<evidence type="ECO:0000256" key="7">
    <source>
        <dbReference type="ARBA" id="ARBA00022670"/>
    </source>
</evidence>
<dbReference type="Pfam" id="PF00082">
    <property type="entry name" value="Peptidase_S8"/>
    <property type="match status" value="1"/>
</dbReference>
<dbReference type="CDD" id="cd11377">
    <property type="entry name" value="Pro-peptidase_S53"/>
    <property type="match status" value="1"/>
</dbReference>
<evidence type="ECO:0000256" key="15">
    <source>
        <dbReference type="ARBA" id="ARBA00023180"/>
    </source>
</evidence>
<evidence type="ECO:0000256" key="1">
    <source>
        <dbReference type="ARBA" id="ARBA00001910"/>
    </source>
</evidence>
<keyword evidence="13" id="KW-0843">Virulence</keyword>
<proteinExistence type="predicted"/>
<keyword evidence="7 16" id="KW-0645">Protease</keyword>
<evidence type="ECO:0000256" key="11">
    <source>
        <dbReference type="ARBA" id="ARBA00022825"/>
    </source>
</evidence>
<evidence type="ECO:0000256" key="2">
    <source>
        <dbReference type="ARBA" id="ARBA00001913"/>
    </source>
</evidence>
<evidence type="ECO:0000313" key="19">
    <source>
        <dbReference type="EMBL" id="EOA92276.1"/>
    </source>
</evidence>